<dbReference type="EMBL" id="LLXL01000941">
    <property type="protein sequence ID" value="PKK67583.1"/>
    <property type="molecule type" value="Genomic_DNA"/>
</dbReference>
<reference evidence="1 2" key="2">
    <citation type="submission" date="2017-10" db="EMBL/GenBank/DDBJ databases">
        <title>Extensive intraspecific genome diversity in a model arbuscular mycorrhizal fungus.</title>
        <authorList>
            <person name="Chen E.C.H."/>
            <person name="Morin E."/>
            <person name="Baudet D."/>
            <person name="Noel J."/>
            <person name="Ndikumana S."/>
            <person name="Charron P."/>
            <person name="St-Onge C."/>
            <person name="Giorgi J."/>
            <person name="Grigoriev I.V."/>
            <person name="Roux C."/>
            <person name="Martin F.M."/>
            <person name="Corradi N."/>
        </authorList>
    </citation>
    <scope>NUCLEOTIDE SEQUENCE [LARGE SCALE GENOMIC DNA]</scope>
    <source>
        <strain evidence="1 2">C2</strain>
    </source>
</reference>
<dbReference type="VEuPathDB" id="FungiDB:RhiirFUN_024995"/>
<dbReference type="AlphaFoldDB" id="A0A2N1N0X9"/>
<evidence type="ECO:0008006" key="3">
    <source>
        <dbReference type="Google" id="ProtNLM"/>
    </source>
</evidence>
<accession>A0A2N1N0X9</accession>
<dbReference type="Proteomes" id="UP000233469">
    <property type="component" value="Unassembled WGS sequence"/>
</dbReference>
<organism evidence="1 2">
    <name type="scientific">Rhizophagus irregularis</name>
    <dbReference type="NCBI Taxonomy" id="588596"/>
    <lineage>
        <taxon>Eukaryota</taxon>
        <taxon>Fungi</taxon>
        <taxon>Fungi incertae sedis</taxon>
        <taxon>Mucoromycota</taxon>
        <taxon>Glomeromycotina</taxon>
        <taxon>Glomeromycetes</taxon>
        <taxon>Glomerales</taxon>
        <taxon>Glomeraceae</taxon>
        <taxon>Rhizophagus</taxon>
    </lineage>
</organism>
<dbReference type="VEuPathDB" id="FungiDB:FUN_025595"/>
<evidence type="ECO:0000313" key="1">
    <source>
        <dbReference type="EMBL" id="PKK67583.1"/>
    </source>
</evidence>
<comment type="caution">
    <text evidence="1">The sequence shown here is derived from an EMBL/GenBank/DDBJ whole genome shotgun (WGS) entry which is preliminary data.</text>
</comment>
<protein>
    <recommendedName>
        <fullName evidence="3">RNI-like protein</fullName>
    </recommendedName>
</protein>
<gene>
    <name evidence="1" type="ORF">RhiirC2_852046</name>
</gene>
<sequence length="653" mass="76845">MQRSIKFSLSLIEIYLLFLNEEEKQLRKYHPELYPIFKKVLFNYPSFLKEFYYETMFSSIKLWVKTTITITSSQFDNQYNSNYINKISHRLSQSLFKMFLRNNAKVYLLNIKSFENNPDFPYLPKDSFSTSFSNLKIFQFSVDSQPLYNLPNTYSFLKSLSQSCNTLSHIFIDSYFNNNDDGKEEIFFNIIKSQRNIKKFIINSHGNITKSILNLLINQSSLVLLHFIDTKFNNLFPFEILLNCNNLKFLLIVNCHELEHNNNTINNNNSNNSNNTSHTILSSHTIPSSHTITSLSSSSSSSSSLSPKNIKCKIDTLHLKNNHFLPLTISNLIQLSGINLTTLCLDRTTSYIILSKPLSIHCPNITHLILTLDSISFFQSVQSIISNLNLKYFGIRSFGWTNELISDLGNYLPISLKYLELSCFFDYEALYMLLKNCKCKLRGLIMIMFNDDYLKFIIDYAKINDEFNLLGIDGYLAEDDESSFLKILKEETNVKIVDQDEIKFESSPFEFNKFNEHNELYKANLNKCNEHNELYKANLNKCNEHNELYKANLNKCNEHNELYKANLNKCNEHNELYKANLNKCNEHNELYKANLNKFNEHNELYKANLNKFYEYNELYKTNLNKFNEYKGFDNFHSFNYKIYWLYLTYRNTD</sequence>
<proteinExistence type="predicted"/>
<reference evidence="1 2" key="1">
    <citation type="submission" date="2016-04" db="EMBL/GenBank/DDBJ databases">
        <title>Genome analyses suggest a sexual origin of heterokaryosis in a supposedly ancient asexual fungus.</title>
        <authorList>
            <person name="Ropars J."/>
            <person name="Sedzielewska K."/>
            <person name="Noel J."/>
            <person name="Charron P."/>
            <person name="Farinelli L."/>
            <person name="Marton T."/>
            <person name="Kruger M."/>
            <person name="Pelin A."/>
            <person name="Brachmann A."/>
            <person name="Corradi N."/>
        </authorList>
    </citation>
    <scope>NUCLEOTIDE SEQUENCE [LARGE SCALE GENOMIC DNA]</scope>
    <source>
        <strain evidence="1 2">C2</strain>
    </source>
</reference>
<name>A0A2N1N0X9_9GLOM</name>
<evidence type="ECO:0000313" key="2">
    <source>
        <dbReference type="Proteomes" id="UP000233469"/>
    </source>
</evidence>
<dbReference type="VEuPathDB" id="FungiDB:RhiirA1_449280"/>